<dbReference type="AlphaFoldDB" id="A0A218VRC8"/>
<keyword evidence="3 5" id="KW-1133">Transmembrane helix</keyword>
<dbReference type="InterPro" id="IPR045119">
    <property type="entry name" value="SUN1-5"/>
</dbReference>
<feature type="transmembrane region" description="Helical" evidence="5">
    <location>
        <begin position="97"/>
        <end position="122"/>
    </location>
</feature>
<evidence type="ECO:0000256" key="3">
    <source>
        <dbReference type="ARBA" id="ARBA00022989"/>
    </source>
</evidence>
<evidence type="ECO:0000313" key="8">
    <source>
        <dbReference type="Proteomes" id="UP000197138"/>
    </source>
</evidence>
<dbReference type="GO" id="GO:0005635">
    <property type="term" value="C:nuclear envelope"/>
    <property type="evidence" value="ECO:0007669"/>
    <property type="project" value="TreeGrafter"/>
</dbReference>
<dbReference type="GO" id="GO:0043495">
    <property type="term" value="F:protein-membrane adaptor activity"/>
    <property type="evidence" value="ECO:0007669"/>
    <property type="project" value="TreeGrafter"/>
</dbReference>
<dbReference type="PROSITE" id="PS51469">
    <property type="entry name" value="SUN"/>
    <property type="match status" value="1"/>
</dbReference>
<dbReference type="PANTHER" id="PTHR12911:SF8">
    <property type="entry name" value="KLAROID PROTEIN-RELATED"/>
    <property type="match status" value="1"/>
</dbReference>
<dbReference type="InterPro" id="IPR012919">
    <property type="entry name" value="SUN_dom"/>
</dbReference>
<protein>
    <recommendedName>
        <fullName evidence="6">SUN domain-containing protein</fullName>
    </recommendedName>
</protein>
<comment type="subcellular location">
    <subcellularLocation>
        <location evidence="1">Membrane</location>
    </subcellularLocation>
</comment>
<dbReference type="GO" id="GO:0016020">
    <property type="term" value="C:membrane"/>
    <property type="evidence" value="ECO:0007669"/>
    <property type="project" value="UniProtKB-SubCell"/>
</dbReference>
<evidence type="ECO:0000256" key="5">
    <source>
        <dbReference type="SAM" id="Phobius"/>
    </source>
</evidence>
<reference evidence="8" key="1">
    <citation type="journal article" date="2017" name="Plant J.">
        <title>The pomegranate (Punica granatum L.) genome and the genomics of punicalagin biosynthesis.</title>
        <authorList>
            <person name="Qin G."/>
            <person name="Xu C."/>
            <person name="Ming R."/>
            <person name="Tang H."/>
            <person name="Guyot R."/>
            <person name="Kramer E.M."/>
            <person name="Hu Y."/>
            <person name="Yi X."/>
            <person name="Qi Y."/>
            <person name="Xu X."/>
            <person name="Gao Z."/>
            <person name="Pan H."/>
            <person name="Jian J."/>
            <person name="Tian Y."/>
            <person name="Yue Z."/>
            <person name="Xu Y."/>
        </authorList>
    </citation>
    <scope>NUCLEOTIDE SEQUENCE [LARGE SCALE GENOMIC DNA]</scope>
    <source>
        <strain evidence="8">cv. Dabenzi</strain>
    </source>
</reference>
<dbReference type="PANTHER" id="PTHR12911">
    <property type="entry name" value="SAD1/UNC-84-LIKE PROTEIN-RELATED"/>
    <property type="match status" value="1"/>
</dbReference>
<keyword evidence="4 5" id="KW-0472">Membrane</keyword>
<gene>
    <name evidence="7" type="ORF">CDL15_Pgr008010</name>
</gene>
<evidence type="ECO:0000259" key="6">
    <source>
        <dbReference type="PROSITE" id="PS51469"/>
    </source>
</evidence>
<sequence>MSASTVSITANPATARRRPVVVTDKKSSAAIDLIAVENGPNGAAAVDKVAAASSKDLSHHSIRGDAKDLATVKKTAGNSTVSPRRVRKAPLKPEKPWWLTGISIFAKNFLLLIVILGLVQLIRRLSLQTSGTNPVVLTDFEGRIAEVEGLLKKTSKMIQVQVDVVDKKVESGIGNLRSELSRKIEDKSATMESELKRLEAKSDSLEGYLIELRGKEWLPKEEFDRFVGDLKKAKGAVGSSDGMSLDDIKAYARDVVLKEIEKHAADGLARVDYALATGGAIVSGHSEPYGVGKGNWFSASSRNGVHSDAYKMLRPSFGEPGACFPLKGNSGFVEIRLRTAIVPEAVTLEHVAKSVAYDRSSAPKDCRVSGWYRGNTDSAAMDADKMYLLTEFTYDLEKSNAQTFNVLDSTAAPGIIDTVKLDIASNHGSPTHTCIYRFRVHGHEPSTESLLGMQS</sequence>
<proteinExistence type="predicted"/>
<dbReference type="Pfam" id="PF07738">
    <property type="entry name" value="Sad1_UNC"/>
    <property type="match status" value="1"/>
</dbReference>
<comment type="caution">
    <text evidence="7">The sequence shown here is derived from an EMBL/GenBank/DDBJ whole genome shotgun (WGS) entry which is preliminary data.</text>
</comment>
<evidence type="ECO:0000313" key="7">
    <source>
        <dbReference type="EMBL" id="OWM63094.1"/>
    </source>
</evidence>
<evidence type="ECO:0000256" key="4">
    <source>
        <dbReference type="ARBA" id="ARBA00023136"/>
    </source>
</evidence>
<organism evidence="7 8">
    <name type="scientific">Punica granatum</name>
    <name type="common">Pomegranate</name>
    <dbReference type="NCBI Taxonomy" id="22663"/>
    <lineage>
        <taxon>Eukaryota</taxon>
        <taxon>Viridiplantae</taxon>
        <taxon>Streptophyta</taxon>
        <taxon>Embryophyta</taxon>
        <taxon>Tracheophyta</taxon>
        <taxon>Spermatophyta</taxon>
        <taxon>Magnoliopsida</taxon>
        <taxon>eudicotyledons</taxon>
        <taxon>Gunneridae</taxon>
        <taxon>Pentapetalae</taxon>
        <taxon>rosids</taxon>
        <taxon>malvids</taxon>
        <taxon>Myrtales</taxon>
        <taxon>Lythraceae</taxon>
        <taxon>Punica</taxon>
    </lineage>
</organism>
<dbReference type="Gene3D" id="2.60.120.260">
    <property type="entry name" value="Galactose-binding domain-like"/>
    <property type="match status" value="1"/>
</dbReference>
<feature type="domain" description="SUN" evidence="6">
    <location>
        <begin position="277"/>
        <end position="445"/>
    </location>
</feature>
<accession>A0A218VRC8</accession>
<dbReference type="Proteomes" id="UP000197138">
    <property type="component" value="Unassembled WGS sequence"/>
</dbReference>
<evidence type="ECO:0000256" key="2">
    <source>
        <dbReference type="ARBA" id="ARBA00022692"/>
    </source>
</evidence>
<dbReference type="EMBL" id="MTKT01006206">
    <property type="protein sequence ID" value="OWM63094.1"/>
    <property type="molecule type" value="Genomic_DNA"/>
</dbReference>
<evidence type="ECO:0000256" key="1">
    <source>
        <dbReference type="ARBA" id="ARBA00004370"/>
    </source>
</evidence>
<name>A0A218VRC8_PUNGR</name>
<keyword evidence="2 5" id="KW-0812">Transmembrane</keyword>